<feature type="transmembrane region" description="Helical" evidence="1">
    <location>
        <begin position="49"/>
        <end position="70"/>
    </location>
</feature>
<proteinExistence type="predicted"/>
<feature type="transmembrane region" description="Helical" evidence="1">
    <location>
        <begin position="20"/>
        <end position="37"/>
    </location>
</feature>
<name>A0ABS5D908_9PSEU</name>
<keyword evidence="1" id="KW-0472">Membrane</keyword>
<dbReference type="RefSeq" id="WP_210968265.1">
    <property type="nucleotide sequence ID" value="NZ_JAGPXE010000001.1"/>
</dbReference>
<dbReference type="EMBL" id="JAGPXE010000001">
    <property type="protein sequence ID" value="MBQ0922702.1"/>
    <property type="molecule type" value="Genomic_DNA"/>
</dbReference>
<reference evidence="2 3" key="1">
    <citation type="submission" date="2021-04" db="EMBL/GenBank/DDBJ databases">
        <title>Whole-genome sequencing of Saccharopolyspora endophytica KCTC 19397.</title>
        <authorList>
            <person name="Ay H."/>
            <person name="Saygin H."/>
            <person name="Sahin N."/>
        </authorList>
    </citation>
    <scope>NUCLEOTIDE SEQUENCE [LARGE SCALE GENOMIC DNA]</scope>
    <source>
        <strain evidence="2 3">KCTC 19397</strain>
    </source>
</reference>
<accession>A0ABS5D908</accession>
<keyword evidence="1" id="KW-1133">Transmembrane helix</keyword>
<keyword evidence="3" id="KW-1185">Reference proteome</keyword>
<sequence length="89" mass="10191">MRERLRACLLIETHERAGWLRFMALMFGGHTARHIFFDISDPLSWQETVVFFTGVAATQLIWSALAYLVVTTGARRRPSHNEPESEQTG</sequence>
<protein>
    <submittedName>
        <fullName evidence="2">Uncharacterized protein</fullName>
    </submittedName>
</protein>
<evidence type="ECO:0000313" key="3">
    <source>
        <dbReference type="Proteomes" id="UP000674084"/>
    </source>
</evidence>
<comment type="caution">
    <text evidence="2">The sequence shown here is derived from an EMBL/GenBank/DDBJ whole genome shotgun (WGS) entry which is preliminary data.</text>
</comment>
<evidence type="ECO:0000313" key="2">
    <source>
        <dbReference type="EMBL" id="MBQ0922702.1"/>
    </source>
</evidence>
<dbReference type="Proteomes" id="UP000674084">
    <property type="component" value="Unassembled WGS sequence"/>
</dbReference>
<evidence type="ECO:0000256" key="1">
    <source>
        <dbReference type="SAM" id="Phobius"/>
    </source>
</evidence>
<organism evidence="2 3">
    <name type="scientific">Saccharopolyspora endophytica</name>
    <dbReference type="NCBI Taxonomy" id="543886"/>
    <lineage>
        <taxon>Bacteria</taxon>
        <taxon>Bacillati</taxon>
        <taxon>Actinomycetota</taxon>
        <taxon>Actinomycetes</taxon>
        <taxon>Pseudonocardiales</taxon>
        <taxon>Pseudonocardiaceae</taxon>
        <taxon>Saccharopolyspora</taxon>
    </lineage>
</organism>
<gene>
    <name evidence="2" type="ORF">KBO27_01995</name>
</gene>
<keyword evidence="1" id="KW-0812">Transmembrane</keyword>